<name>A0ABM1TEH4_LIMPO</name>
<gene>
    <name evidence="2" type="primary">LOC106470026</name>
</gene>
<dbReference type="PANTHER" id="PTHR31859:SF9">
    <property type="entry name" value="TETRATRICOPEPTIDE REPEAT PROTEIN 39B"/>
    <property type="match status" value="1"/>
</dbReference>
<dbReference type="RefSeq" id="XP_022254280.1">
    <property type="nucleotide sequence ID" value="XM_022398572.1"/>
</dbReference>
<evidence type="ECO:0000313" key="1">
    <source>
        <dbReference type="Proteomes" id="UP000694941"/>
    </source>
</evidence>
<organism evidence="1 2">
    <name type="scientific">Limulus polyphemus</name>
    <name type="common">Atlantic horseshoe crab</name>
    <dbReference type="NCBI Taxonomy" id="6850"/>
    <lineage>
        <taxon>Eukaryota</taxon>
        <taxon>Metazoa</taxon>
        <taxon>Ecdysozoa</taxon>
        <taxon>Arthropoda</taxon>
        <taxon>Chelicerata</taxon>
        <taxon>Merostomata</taxon>
        <taxon>Xiphosura</taxon>
        <taxon>Limulidae</taxon>
        <taxon>Limulus</taxon>
    </lineage>
</organism>
<accession>A0ABM1TEH4</accession>
<reference evidence="2" key="1">
    <citation type="submission" date="2025-08" db="UniProtKB">
        <authorList>
            <consortium name="RefSeq"/>
        </authorList>
    </citation>
    <scope>IDENTIFICATION</scope>
    <source>
        <tissue evidence="2">Muscle</tissue>
    </source>
</reference>
<dbReference type="Proteomes" id="UP000694941">
    <property type="component" value="Unplaced"/>
</dbReference>
<proteinExistence type="predicted"/>
<keyword evidence="1" id="KW-1185">Reference proteome</keyword>
<evidence type="ECO:0000313" key="2">
    <source>
        <dbReference type="RefSeq" id="XP_022254280.1"/>
    </source>
</evidence>
<dbReference type="InterPro" id="IPR019412">
    <property type="entry name" value="IML2/TPR_39"/>
</dbReference>
<protein>
    <submittedName>
        <fullName evidence="2">Tetratricopeptide repeat protein 39B-like</fullName>
    </submittedName>
</protein>
<dbReference type="GeneID" id="106470026"/>
<sequence>MAETDSSDDEVYEDALENDIVKEESHNSLPLTPDEDLENLLKETTVFIDLFLSNNFSKALEEISKGAKTSIYHALGRGVFMFIRAFMTFETGDIRVAMDTIKEAVAVCQRYRKKFSALYRVLGWSGDSSYTD</sequence>
<feature type="non-terminal residue" evidence="2">
    <location>
        <position position="132"/>
    </location>
</feature>
<dbReference type="PANTHER" id="PTHR31859">
    <property type="entry name" value="TETRATRICOPEPTIDE REPEAT PROTEIN 39 FAMILY MEMBER"/>
    <property type="match status" value="1"/>
</dbReference>
<dbReference type="Pfam" id="PF10300">
    <property type="entry name" value="Iml2-TPR_39"/>
    <property type="match status" value="1"/>
</dbReference>